<feature type="transmembrane region" description="Helical" evidence="1">
    <location>
        <begin position="49"/>
        <end position="69"/>
    </location>
</feature>
<sequence length="112" mass="11668">MLSMVSAAASNAKFLALKGIAGANLYMLDANVGQNTANTIKSVANNLQIAALVGFGASIMWGAGLFGLGGEEGARSAKKRWIRASVGIVVCVAAWFLLSWLKGYATTNFPDQ</sequence>
<reference evidence="2 4" key="1">
    <citation type="submission" date="2016-09" db="EMBL/GenBank/DDBJ databases">
        <title>Complete Genome Sequence of Lactobacillus salivarius Jin.</title>
        <authorList>
            <person name="Jin N."/>
            <person name="Li C."/>
            <person name="Wang M."/>
            <person name="Ren D."/>
            <person name="Di Y."/>
            <person name="Pan R."/>
            <person name="Du S."/>
            <person name="Lu H."/>
            <person name="Li X."/>
            <person name="Tian M."/>
        </authorList>
    </citation>
    <scope>NUCLEOTIDE SEQUENCE [LARGE SCALE GENOMIC DNA]</scope>
    <source>
        <strain evidence="2 4">CICC 23174</strain>
        <plasmid evidence="2">pLS_1</plasmid>
        <plasmid evidence="4">pls_1 sequence</plasmid>
    </source>
</reference>
<dbReference type="EMBL" id="CP017108">
    <property type="protein sequence ID" value="AOO74510.1"/>
    <property type="molecule type" value="Genomic_DNA"/>
</dbReference>
<feature type="transmembrane region" description="Helical" evidence="1">
    <location>
        <begin position="81"/>
        <end position="101"/>
    </location>
</feature>
<protein>
    <submittedName>
        <fullName evidence="2">Uncharacterized protein</fullName>
    </submittedName>
</protein>
<dbReference type="AlphaFoldDB" id="A0A1D7TU64"/>
<evidence type="ECO:0000256" key="1">
    <source>
        <dbReference type="SAM" id="Phobius"/>
    </source>
</evidence>
<dbReference type="RefSeq" id="WP_069469628.1">
    <property type="nucleotide sequence ID" value="NZ_CP017108.1"/>
</dbReference>
<dbReference type="EMBL" id="NBEB01000087">
    <property type="protein sequence ID" value="OQQ82113.1"/>
    <property type="molecule type" value="Genomic_DNA"/>
</dbReference>
<dbReference type="Proteomes" id="UP000192638">
    <property type="component" value="Unassembled WGS sequence"/>
</dbReference>
<keyword evidence="1" id="KW-1133">Transmembrane helix</keyword>
<evidence type="ECO:0000313" key="2">
    <source>
        <dbReference type="EMBL" id="AOO74510.1"/>
    </source>
</evidence>
<dbReference type="InterPro" id="IPR043993">
    <property type="entry name" value="T4SS_pilin"/>
</dbReference>
<geneLocation type="plasmid" evidence="2">
    <name>pLS_1</name>
</geneLocation>
<keyword evidence="1" id="KW-0472">Membrane</keyword>
<evidence type="ECO:0000313" key="4">
    <source>
        <dbReference type="Proteomes" id="UP000094723"/>
    </source>
</evidence>
<organism evidence="2 4">
    <name type="scientific">Ligilactobacillus salivarius</name>
    <dbReference type="NCBI Taxonomy" id="1624"/>
    <lineage>
        <taxon>Bacteria</taxon>
        <taxon>Bacillati</taxon>
        <taxon>Bacillota</taxon>
        <taxon>Bacilli</taxon>
        <taxon>Lactobacillales</taxon>
        <taxon>Lactobacillaceae</taxon>
        <taxon>Ligilactobacillus</taxon>
    </lineage>
</organism>
<gene>
    <name evidence="3" type="ORF">B6U60_08995</name>
    <name evidence="2" type="ORF">BHF65_09585</name>
</gene>
<keyword evidence="2" id="KW-0614">Plasmid</keyword>
<evidence type="ECO:0000313" key="5">
    <source>
        <dbReference type="Proteomes" id="UP000192638"/>
    </source>
</evidence>
<keyword evidence="1" id="KW-0812">Transmembrane</keyword>
<geneLocation type="plasmid" evidence="4">
    <name>pls_1 sequence</name>
</geneLocation>
<name>A0A1D7TU64_9LACO</name>
<reference evidence="3 5" key="2">
    <citation type="submission" date="2017-03" db="EMBL/GenBank/DDBJ databases">
        <title>Phylogenomics and comparative genomics of Lactobacillus salivarius, a mammalian gut commensal.</title>
        <authorList>
            <person name="Harris H.M."/>
        </authorList>
    </citation>
    <scope>NUCLEOTIDE SEQUENCE [LARGE SCALE GENOMIC DNA]</scope>
    <source>
        <strain evidence="3 5">LMG 14477</strain>
    </source>
</reference>
<evidence type="ECO:0000313" key="3">
    <source>
        <dbReference type="EMBL" id="OQQ82113.1"/>
    </source>
</evidence>
<accession>A0A1D7TU64</accession>
<dbReference type="Pfam" id="PF18895">
    <property type="entry name" value="T4SS_pilin"/>
    <property type="match status" value="1"/>
</dbReference>
<proteinExistence type="predicted"/>
<dbReference type="Proteomes" id="UP000094723">
    <property type="component" value="Plasmid pLS_1"/>
</dbReference>